<evidence type="ECO:0000313" key="1">
    <source>
        <dbReference type="EMBL" id="CDW28523.1"/>
    </source>
</evidence>
<name>A0A0K2TR68_LEPSM</name>
<sequence length="78" mass="8644">MFNTFSSSINISIVCVGIRWTSSYLILLISEPIFQIMSVKSLSSGFSHSHKERKSCETNSPSTNFEINLASSLSRAPK</sequence>
<protein>
    <submittedName>
        <fullName evidence="1">Uncharacterized protein</fullName>
    </submittedName>
</protein>
<organism evidence="1">
    <name type="scientific">Lepeophtheirus salmonis</name>
    <name type="common">Salmon louse</name>
    <name type="synonym">Caligus salmonis</name>
    <dbReference type="NCBI Taxonomy" id="72036"/>
    <lineage>
        <taxon>Eukaryota</taxon>
        <taxon>Metazoa</taxon>
        <taxon>Ecdysozoa</taxon>
        <taxon>Arthropoda</taxon>
        <taxon>Crustacea</taxon>
        <taxon>Multicrustacea</taxon>
        <taxon>Hexanauplia</taxon>
        <taxon>Copepoda</taxon>
        <taxon>Siphonostomatoida</taxon>
        <taxon>Caligidae</taxon>
        <taxon>Lepeophtheirus</taxon>
    </lineage>
</organism>
<proteinExistence type="predicted"/>
<accession>A0A0K2TR68</accession>
<dbReference type="EMBL" id="HACA01011162">
    <property type="protein sequence ID" value="CDW28523.1"/>
    <property type="molecule type" value="Transcribed_RNA"/>
</dbReference>
<reference evidence="1" key="1">
    <citation type="submission" date="2014-05" db="EMBL/GenBank/DDBJ databases">
        <authorList>
            <person name="Chronopoulou M."/>
        </authorList>
    </citation>
    <scope>NUCLEOTIDE SEQUENCE</scope>
    <source>
        <tissue evidence="1">Whole organism</tissue>
    </source>
</reference>
<dbReference type="AlphaFoldDB" id="A0A0K2TR68"/>